<keyword evidence="2" id="KW-0472">Membrane</keyword>
<evidence type="ECO:0000256" key="2">
    <source>
        <dbReference type="SAM" id="Phobius"/>
    </source>
</evidence>
<organism evidence="3 4">
    <name type="scientific">Priestia endophytica DSM 13796</name>
    <dbReference type="NCBI Taxonomy" id="1121089"/>
    <lineage>
        <taxon>Bacteria</taxon>
        <taxon>Bacillati</taxon>
        <taxon>Bacillota</taxon>
        <taxon>Bacilli</taxon>
        <taxon>Bacillales</taxon>
        <taxon>Bacillaceae</taxon>
        <taxon>Priestia</taxon>
    </lineage>
</organism>
<dbReference type="EMBL" id="FOXX01000001">
    <property type="protein sequence ID" value="SFQ18695.1"/>
    <property type="molecule type" value="Genomic_DNA"/>
</dbReference>
<evidence type="ECO:0000256" key="1">
    <source>
        <dbReference type="SAM" id="MobiDB-lite"/>
    </source>
</evidence>
<protein>
    <submittedName>
        <fullName evidence="3">Uncharacterized protein</fullName>
    </submittedName>
</protein>
<feature type="region of interest" description="Disordered" evidence="1">
    <location>
        <begin position="33"/>
        <end position="110"/>
    </location>
</feature>
<keyword evidence="2" id="KW-0812">Transmembrane</keyword>
<evidence type="ECO:0000313" key="3">
    <source>
        <dbReference type="EMBL" id="SFQ18695.1"/>
    </source>
</evidence>
<dbReference type="GeneID" id="93709322"/>
<keyword evidence="2" id="KW-1133">Transmembrane helix</keyword>
<proteinExistence type="predicted"/>
<dbReference type="RefSeq" id="WP_061802025.1">
    <property type="nucleotide sequence ID" value="NZ_FOXX01000001.1"/>
</dbReference>
<comment type="caution">
    <text evidence="3">The sequence shown here is derived from an EMBL/GenBank/DDBJ whole genome shotgun (WGS) entry which is preliminary data.</text>
</comment>
<feature type="compositionally biased region" description="Basic and acidic residues" evidence="1">
    <location>
        <begin position="33"/>
        <end position="87"/>
    </location>
</feature>
<feature type="transmembrane region" description="Helical" evidence="2">
    <location>
        <begin position="7"/>
        <end position="26"/>
    </location>
</feature>
<name>A0A1I5WG78_9BACI</name>
<keyword evidence="4" id="KW-1185">Reference proteome</keyword>
<reference evidence="3 4" key="1">
    <citation type="submission" date="2016-10" db="EMBL/GenBank/DDBJ databases">
        <authorList>
            <person name="Varghese N."/>
            <person name="Submissions S."/>
        </authorList>
    </citation>
    <scope>NUCLEOTIDE SEQUENCE [LARGE SCALE GENOMIC DNA]</scope>
    <source>
        <strain evidence="3 4">DSM 13796</strain>
    </source>
</reference>
<accession>A0A1I5WG78</accession>
<gene>
    <name evidence="3" type="ORF">SAMN02745910_00551</name>
</gene>
<dbReference type="Proteomes" id="UP000182762">
    <property type="component" value="Unassembled WGS sequence"/>
</dbReference>
<sequence>MDTLIDFLLSNIVIVIAVLGFIWGIIQKALGKTEEQGERHERQPVEMKEEQKREVSPPHRVEETHSAFEREREEQQRRLREAQERYKSALKSVEKAPTLSTKTKGKKPKIELSRKKAVEGMIWSEILGKPRAKRKHNLR</sequence>
<evidence type="ECO:0000313" key="4">
    <source>
        <dbReference type="Proteomes" id="UP000182762"/>
    </source>
</evidence>